<dbReference type="Gramene" id="PUZ75492">
    <property type="protein sequence ID" value="PUZ75492"/>
    <property type="gene ID" value="GQ55_1G175400"/>
</dbReference>
<dbReference type="AlphaFoldDB" id="A0A2T7F5Y6"/>
<evidence type="ECO:0000313" key="1">
    <source>
        <dbReference type="EMBL" id="PUZ75492.1"/>
    </source>
</evidence>
<reference evidence="1 2" key="1">
    <citation type="submission" date="2018-04" db="EMBL/GenBank/DDBJ databases">
        <title>WGS assembly of Panicum hallii var. hallii HAL2.</title>
        <authorList>
            <person name="Lovell J."/>
            <person name="Jenkins J."/>
            <person name="Lowry D."/>
            <person name="Mamidi S."/>
            <person name="Sreedasyam A."/>
            <person name="Weng X."/>
            <person name="Barry K."/>
            <person name="Bonette J."/>
            <person name="Campitelli B."/>
            <person name="Daum C."/>
            <person name="Gordon S."/>
            <person name="Gould B."/>
            <person name="Lipzen A."/>
            <person name="MacQueen A."/>
            <person name="Palacio-Mejia J."/>
            <person name="Plott C."/>
            <person name="Shakirov E."/>
            <person name="Shu S."/>
            <person name="Yoshinaga Y."/>
            <person name="Zane M."/>
            <person name="Rokhsar D."/>
            <person name="Grimwood J."/>
            <person name="Schmutz J."/>
            <person name="Juenger T."/>
        </authorList>
    </citation>
    <scope>NUCLEOTIDE SEQUENCE [LARGE SCALE GENOMIC DNA]</scope>
    <source>
        <strain evidence="2">cv. HAL2</strain>
    </source>
</reference>
<name>A0A2T7F5Y6_9POAL</name>
<accession>A0A2T7F5Y6</accession>
<protein>
    <submittedName>
        <fullName evidence="1">Uncharacterized protein</fullName>
    </submittedName>
</protein>
<keyword evidence="2" id="KW-1185">Reference proteome</keyword>
<gene>
    <name evidence="1" type="ORF">GQ55_1G175400</name>
</gene>
<dbReference type="Proteomes" id="UP000244336">
    <property type="component" value="Chromosome 1"/>
</dbReference>
<organism evidence="1 2">
    <name type="scientific">Panicum hallii var. hallii</name>
    <dbReference type="NCBI Taxonomy" id="1504633"/>
    <lineage>
        <taxon>Eukaryota</taxon>
        <taxon>Viridiplantae</taxon>
        <taxon>Streptophyta</taxon>
        <taxon>Embryophyta</taxon>
        <taxon>Tracheophyta</taxon>
        <taxon>Spermatophyta</taxon>
        <taxon>Magnoliopsida</taxon>
        <taxon>Liliopsida</taxon>
        <taxon>Poales</taxon>
        <taxon>Poaceae</taxon>
        <taxon>PACMAD clade</taxon>
        <taxon>Panicoideae</taxon>
        <taxon>Panicodae</taxon>
        <taxon>Paniceae</taxon>
        <taxon>Panicinae</taxon>
        <taxon>Panicum</taxon>
        <taxon>Panicum sect. Panicum</taxon>
    </lineage>
</organism>
<evidence type="ECO:0000313" key="2">
    <source>
        <dbReference type="Proteomes" id="UP000244336"/>
    </source>
</evidence>
<sequence length="142" mass="15603">MPSFPSMGTTTELAATACHPPARCRSLNAAARTLAVGPAARCYSPVLRHMPACRPRTQGPAGCSPSLLRRALVAPCVPPFCTSTQPFGRKVQVAGTSQTRWRTGERTDEDRREKTTGRIKHIDRADWLDLRGLHQQILRCVL</sequence>
<proteinExistence type="predicted"/>
<dbReference type="EMBL" id="CM009749">
    <property type="protein sequence ID" value="PUZ75492.1"/>
    <property type="molecule type" value="Genomic_DNA"/>
</dbReference>